<feature type="chain" id="PRO_5047163394" description="Carboxypeptidase regulatory-like domain-containing protein" evidence="1">
    <location>
        <begin position="22"/>
        <end position="137"/>
    </location>
</feature>
<evidence type="ECO:0000313" key="3">
    <source>
        <dbReference type="Proteomes" id="UP001501725"/>
    </source>
</evidence>
<proteinExistence type="predicted"/>
<dbReference type="RefSeq" id="WP_345258117.1">
    <property type="nucleotide sequence ID" value="NZ_BAABGY010000018.1"/>
</dbReference>
<dbReference type="Pfam" id="PF13620">
    <property type="entry name" value="CarboxypepD_reg"/>
    <property type="match status" value="1"/>
</dbReference>
<keyword evidence="3" id="KW-1185">Reference proteome</keyword>
<name>A0ABP8HS23_9BACT</name>
<evidence type="ECO:0008006" key="4">
    <source>
        <dbReference type="Google" id="ProtNLM"/>
    </source>
</evidence>
<protein>
    <recommendedName>
        <fullName evidence="4">Carboxypeptidase regulatory-like domain-containing protein</fullName>
    </recommendedName>
</protein>
<dbReference type="InterPro" id="IPR008969">
    <property type="entry name" value="CarboxyPept-like_regulatory"/>
</dbReference>
<dbReference type="EMBL" id="BAABGY010000018">
    <property type="protein sequence ID" value="GAA4343473.1"/>
    <property type="molecule type" value="Genomic_DNA"/>
</dbReference>
<keyword evidence="1" id="KW-0732">Signal</keyword>
<dbReference type="Proteomes" id="UP001501725">
    <property type="component" value="Unassembled WGS sequence"/>
</dbReference>
<sequence>MKFKALLLAALMAGASGAAHANNGNPPGVGEENIKKADVAGGVQHHENRKPLVNVTVTAYVLNRKEKVATTDAAGNYTFDDLKPGTYKFVFEKPGYRKVERTKTIARADEAAELNVLMEEHSTYDFTPGPAHFFDFQ</sequence>
<feature type="signal peptide" evidence="1">
    <location>
        <begin position="1"/>
        <end position="21"/>
    </location>
</feature>
<reference evidence="3" key="1">
    <citation type="journal article" date="2019" name="Int. J. Syst. Evol. Microbiol.">
        <title>The Global Catalogue of Microorganisms (GCM) 10K type strain sequencing project: providing services to taxonomists for standard genome sequencing and annotation.</title>
        <authorList>
            <consortium name="The Broad Institute Genomics Platform"/>
            <consortium name="The Broad Institute Genome Sequencing Center for Infectious Disease"/>
            <person name="Wu L."/>
            <person name="Ma J."/>
        </authorList>
    </citation>
    <scope>NUCLEOTIDE SEQUENCE [LARGE SCALE GENOMIC DNA]</scope>
    <source>
        <strain evidence="3">JCM 17919</strain>
    </source>
</reference>
<accession>A0ABP8HS23</accession>
<gene>
    <name evidence="2" type="ORF">GCM10023184_43740</name>
</gene>
<dbReference type="Gene3D" id="2.60.40.1120">
    <property type="entry name" value="Carboxypeptidase-like, regulatory domain"/>
    <property type="match status" value="1"/>
</dbReference>
<comment type="caution">
    <text evidence="2">The sequence shown here is derived from an EMBL/GenBank/DDBJ whole genome shotgun (WGS) entry which is preliminary data.</text>
</comment>
<dbReference type="SUPFAM" id="SSF49464">
    <property type="entry name" value="Carboxypeptidase regulatory domain-like"/>
    <property type="match status" value="1"/>
</dbReference>
<evidence type="ECO:0000256" key="1">
    <source>
        <dbReference type="SAM" id="SignalP"/>
    </source>
</evidence>
<organism evidence="2 3">
    <name type="scientific">Flaviaesturariibacter amylovorans</name>
    <dbReference type="NCBI Taxonomy" id="1084520"/>
    <lineage>
        <taxon>Bacteria</taxon>
        <taxon>Pseudomonadati</taxon>
        <taxon>Bacteroidota</taxon>
        <taxon>Chitinophagia</taxon>
        <taxon>Chitinophagales</taxon>
        <taxon>Chitinophagaceae</taxon>
        <taxon>Flaviaestuariibacter</taxon>
    </lineage>
</organism>
<evidence type="ECO:0000313" key="2">
    <source>
        <dbReference type="EMBL" id="GAA4343473.1"/>
    </source>
</evidence>